<dbReference type="SUPFAM" id="SSF56112">
    <property type="entry name" value="Protein kinase-like (PK-like)"/>
    <property type="match status" value="1"/>
</dbReference>
<dbReference type="Proteomes" id="UP001176517">
    <property type="component" value="Unassembled WGS sequence"/>
</dbReference>
<dbReference type="Pfam" id="PF00069">
    <property type="entry name" value="Pkinase"/>
    <property type="match status" value="1"/>
</dbReference>
<dbReference type="GO" id="GO:0005524">
    <property type="term" value="F:ATP binding"/>
    <property type="evidence" value="ECO:0007669"/>
    <property type="project" value="UniProtKB-KW"/>
</dbReference>
<keyword evidence="8" id="KW-0479">Metal-binding</keyword>
<dbReference type="EMBL" id="JAPDMZ010000237">
    <property type="protein sequence ID" value="KAK0545293.1"/>
    <property type="molecule type" value="Genomic_DNA"/>
</dbReference>
<keyword evidence="12" id="KW-0460">Magnesium</keyword>
<evidence type="ECO:0000259" key="22">
    <source>
        <dbReference type="PROSITE" id="PS50011"/>
    </source>
</evidence>
<dbReference type="InterPro" id="IPR011009">
    <property type="entry name" value="Kinase-like_dom_sf"/>
</dbReference>
<reference evidence="23" key="1">
    <citation type="journal article" date="2023" name="PhytoFront">
        <title>Draft Genome Resources of Seven Strains of Tilletia horrida, Causal Agent of Kernel Smut of Rice.</title>
        <authorList>
            <person name="Khanal S."/>
            <person name="Antony Babu S."/>
            <person name="Zhou X.G."/>
        </authorList>
    </citation>
    <scope>NUCLEOTIDE SEQUENCE</scope>
    <source>
        <strain evidence="23">TX6</strain>
    </source>
</reference>
<dbReference type="PANTHER" id="PTHR24056:SF495">
    <property type="entry name" value="CYCLIN-DEPENDENT KINASE 8-RELATED"/>
    <property type="match status" value="1"/>
</dbReference>
<keyword evidence="24" id="KW-1185">Reference proteome</keyword>
<keyword evidence="6" id="KW-0723">Serine/threonine-protein kinase</keyword>
<evidence type="ECO:0000256" key="6">
    <source>
        <dbReference type="ARBA" id="ARBA00022527"/>
    </source>
</evidence>
<evidence type="ECO:0000256" key="5">
    <source>
        <dbReference type="ARBA" id="ARBA00022491"/>
    </source>
</evidence>
<evidence type="ECO:0000256" key="20">
    <source>
        <dbReference type="ARBA" id="ARBA00049280"/>
    </source>
</evidence>
<evidence type="ECO:0000256" key="4">
    <source>
        <dbReference type="ARBA" id="ARBA00012425"/>
    </source>
</evidence>
<dbReference type="PROSITE" id="PS00108">
    <property type="entry name" value="PROTEIN_KINASE_ST"/>
    <property type="match status" value="1"/>
</dbReference>
<evidence type="ECO:0000256" key="11">
    <source>
        <dbReference type="ARBA" id="ARBA00022840"/>
    </source>
</evidence>
<keyword evidence="15" id="KW-0804">Transcription</keyword>
<dbReference type="EC" id="2.7.11.23" evidence="3"/>
<evidence type="ECO:0000256" key="18">
    <source>
        <dbReference type="ARBA" id="ARBA00047811"/>
    </source>
</evidence>
<evidence type="ECO:0000256" key="7">
    <source>
        <dbReference type="ARBA" id="ARBA00022679"/>
    </source>
</evidence>
<evidence type="ECO:0000256" key="10">
    <source>
        <dbReference type="ARBA" id="ARBA00022777"/>
    </source>
</evidence>
<evidence type="ECO:0000313" key="23">
    <source>
        <dbReference type="EMBL" id="KAK0545293.1"/>
    </source>
</evidence>
<evidence type="ECO:0000256" key="8">
    <source>
        <dbReference type="ARBA" id="ARBA00022723"/>
    </source>
</evidence>
<dbReference type="GO" id="GO:0016592">
    <property type="term" value="C:mediator complex"/>
    <property type="evidence" value="ECO:0007669"/>
    <property type="project" value="TreeGrafter"/>
</dbReference>
<evidence type="ECO:0000256" key="17">
    <source>
        <dbReference type="ARBA" id="ARBA00041823"/>
    </source>
</evidence>
<keyword evidence="13" id="KW-0805">Transcription regulation</keyword>
<keyword evidence="14" id="KW-0010">Activator</keyword>
<keyword evidence="7 23" id="KW-0808">Transferase</keyword>
<evidence type="ECO:0000256" key="15">
    <source>
        <dbReference type="ARBA" id="ARBA00023163"/>
    </source>
</evidence>
<evidence type="ECO:0000256" key="16">
    <source>
        <dbReference type="ARBA" id="ARBA00023242"/>
    </source>
</evidence>
<keyword evidence="10 23" id="KW-0418">Kinase</keyword>
<evidence type="ECO:0000256" key="3">
    <source>
        <dbReference type="ARBA" id="ARBA00012409"/>
    </source>
</evidence>
<comment type="catalytic activity">
    <reaction evidence="20">
        <text>[DNA-directed RNA polymerase] + ATP = phospho-[DNA-directed RNA polymerase] + ADP + H(+)</text>
        <dbReference type="Rhea" id="RHEA:10216"/>
        <dbReference type="Rhea" id="RHEA-COMP:11321"/>
        <dbReference type="Rhea" id="RHEA-COMP:11322"/>
        <dbReference type="ChEBI" id="CHEBI:15378"/>
        <dbReference type="ChEBI" id="CHEBI:30616"/>
        <dbReference type="ChEBI" id="CHEBI:43176"/>
        <dbReference type="ChEBI" id="CHEBI:68546"/>
        <dbReference type="ChEBI" id="CHEBI:456216"/>
        <dbReference type="EC" id="2.7.11.23"/>
    </reaction>
</comment>
<dbReference type="InterPro" id="IPR008271">
    <property type="entry name" value="Ser/Thr_kinase_AS"/>
</dbReference>
<protein>
    <recommendedName>
        <fullName evidence="17">Cyclin-dependent kinase 8</fullName>
        <ecNumber evidence="4">2.7.11.22</ecNumber>
        <ecNumber evidence="3">2.7.11.23</ecNumber>
    </recommendedName>
</protein>
<dbReference type="PANTHER" id="PTHR24056">
    <property type="entry name" value="CELL DIVISION PROTEIN KINASE"/>
    <property type="match status" value="1"/>
</dbReference>
<evidence type="ECO:0000256" key="2">
    <source>
        <dbReference type="ARBA" id="ARBA00006485"/>
    </source>
</evidence>
<comment type="caution">
    <text evidence="23">The sequence shown here is derived from an EMBL/GenBank/DDBJ whole genome shotgun (WGS) entry which is preliminary data.</text>
</comment>
<dbReference type="Gene3D" id="1.10.510.10">
    <property type="entry name" value="Transferase(Phosphotransferase) domain 1"/>
    <property type="match status" value="1"/>
</dbReference>
<sequence>MAAYRAQRDAVRRPILDTYTILGFLSSGTYGRVYKARLRHTSNYQSTSSSRRSGHGGGDSHTSRERDDGEVFAIKKFKPDKESELIYTGISQSAMREIALINGVAYLHANWVLHRDLKPANILVTSSGRVKIGDLGLARLYSAPLQPLYTGDKVVVTIWYRAPELLLGAKHYTPAIDMWAIGCIWGELLALRPMFKGEEAKIDPKNNKSAPFQADQLKRIVEILGTPTSEQWPALEAMPEYKGWWPHLQVEQFACSLPAWYAHRAKSRAGLALFEALLQYDPANRLTAAQALEHPWFTTEDPPPTLDAFATLPNPRSTYPSRRVVHDESDPKMSSSAVVAANAAVAQTASAAVPVGANR</sequence>
<evidence type="ECO:0000256" key="21">
    <source>
        <dbReference type="SAM" id="MobiDB-lite"/>
    </source>
</evidence>
<evidence type="ECO:0000256" key="14">
    <source>
        <dbReference type="ARBA" id="ARBA00023159"/>
    </source>
</evidence>
<dbReference type="InterPro" id="IPR050108">
    <property type="entry name" value="CDK"/>
</dbReference>
<dbReference type="GO" id="GO:0046872">
    <property type="term" value="F:metal ion binding"/>
    <property type="evidence" value="ECO:0007669"/>
    <property type="project" value="UniProtKB-KW"/>
</dbReference>
<evidence type="ECO:0000256" key="12">
    <source>
        <dbReference type="ARBA" id="ARBA00022842"/>
    </source>
</evidence>
<keyword evidence="16" id="KW-0539">Nucleus</keyword>
<evidence type="ECO:0000256" key="9">
    <source>
        <dbReference type="ARBA" id="ARBA00022741"/>
    </source>
</evidence>
<dbReference type="InterPro" id="IPR000719">
    <property type="entry name" value="Prot_kinase_dom"/>
</dbReference>
<feature type="region of interest" description="Disordered" evidence="21">
    <location>
        <begin position="42"/>
        <end position="66"/>
    </location>
</feature>
<accession>A0AAN6GKS8</accession>
<dbReference type="PROSITE" id="PS50011">
    <property type="entry name" value="PROTEIN_KINASE_DOM"/>
    <property type="match status" value="1"/>
</dbReference>
<feature type="compositionally biased region" description="Low complexity" evidence="21">
    <location>
        <begin position="42"/>
        <end position="51"/>
    </location>
</feature>
<keyword evidence="11" id="KW-0067">ATP-binding</keyword>
<comment type="similarity">
    <text evidence="2">Belongs to the protein kinase superfamily. CMGC Ser/Thr protein kinase family. CDC2/CDKX subfamily.</text>
</comment>
<dbReference type="EC" id="2.7.11.22" evidence="4"/>
<evidence type="ECO:0000256" key="19">
    <source>
        <dbReference type="ARBA" id="ARBA00048367"/>
    </source>
</evidence>
<proteinExistence type="inferred from homology"/>
<evidence type="ECO:0000313" key="24">
    <source>
        <dbReference type="Proteomes" id="UP001176517"/>
    </source>
</evidence>
<dbReference type="SMART" id="SM00220">
    <property type="entry name" value="S_TKc"/>
    <property type="match status" value="1"/>
</dbReference>
<evidence type="ECO:0000256" key="13">
    <source>
        <dbReference type="ARBA" id="ARBA00023015"/>
    </source>
</evidence>
<gene>
    <name evidence="23" type="primary">SSN3</name>
    <name evidence="23" type="ORF">OC846_005722</name>
</gene>
<comment type="catalytic activity">
    <reaction evidence="19">
        <text>L-seryl-[protein] + ATP = O-phospho-L-seryl-[protein] + ADP + H(+)</text>
        <dbReference type="Rhea" id="RHEA:17989"/>
        <dbReference type="Rhea" id="RHEA-COMP:9863"/>
        <dbReference type="Rhea" id="RHEA-COMP:11604"/>
        <dbReference type="ChEBI" id="CHEBI:15378"/>
        <dbReference type="ChEBI" id="CHEBI:29999"/>
        <dbReference type="ChEBI" id="CHEBI:30616"/>
        <dbReference type="ChEBI" id="CHEBI:83421"/>
        <dbReference type="ChEBI" id="CHEBI:456216"/>
        <dbReference type="EC" id="2.7.11.22"/>
    </reaction>
</comment>
<comment type="catalytic activity">
    <reaction evidence="18">
        <text>L-threonyl-[protein] + ATP = O-phospho-L-threonyl-[protein] + ADP + H(+)</text>
        <dbReference type="Rhea" id="RHEA:46608"/>
        <dbReference type="Rhea" id="RHEA-COMP:11060"/>
        <dbReference type="Rhea" id="RHEA-COMP:11605"/>
        <dbReference type="ChEBI" id="CHEBI:15378"/>
        <dbReference type="ChEBI" id="CHEBI:30013"/>
        <dbReference type="ChEBI" id="CHEBI:30616"/>
        <dbReference type="ChEBI" id="CHEBI:61977"/>
        <dbReference type="ChEBI" id="CHEBI:456216"/>
        <dbReference type="EC" id="2.7.11.22"/>
    </reaction>
</comment>
<feature type="domain" description="Protein kinase" evidence="22">
    <location>
        <begin position="1"/>
        <end position="297"/>
    </location>
</feature>
<dbReference type="FunFam" id="1.10.510.10:FF:000408">
    <property type="entry name" value="Serine/threonine-protein kinase SSN3"/>
    <property type="match status" value="1"/>
</dbReference>
<keyword evidence="9" id="KW-0547">Nucleotide-binding</keyword>
<dbReference type="AlphaFoldDB" id="A0AAN6GKS8"/>
<dbReference type="GO" id="GO:0004693">
    <property type="term" value="F:cyclin-dependent protein serine/threonine kinase activity"/>
    <property type="evidence" value="ECO:0007669"/>
    <property type="project" value="UniProtKB-EC"/>
</dbReference>
<evidence type="ECO:0000256" key="1">
    <source>
        <dbReference type="ARBA" id="ARBA00004123"/>
    </source>
</evidence>
<dbReference type="GO" id="GO:0008353">
    <property type="term" value="F:RNA polymerase II CTD heptapeptide repeat kinase activity"/>
    <property type="evidence" value="ECO:0007669"/>
    <property type="project" value="UniProtKB-EC"/>
</dbReference>
<comment type="subcellular location">
    <subcellularLocation>
        <location evidence="1">Nucleus</location>
    </subcellularLocation>
</comment>
<keyword evidence="5" id="KW-0678">Repressor</keyword>
<name>A0AAN6GKS8_9BASI</name>
<organism evidence="23 24">
    <name type="scientific">Tilletia horrida</name>
    <dbReference type="NCBI Taxonomy" id="155126"/>
    <lineage>
        <taxon>Eukaryota</taxon>
        <taxon>Fungi</taxon>
        <taxon>Dikarya</taxon>
        <taxon>Basidiomycota</taxon>
        <taxon>Ustilaginomycotina</taxon>
        <taxon>Exobasidiomycetes</taxon>
        <taxon>Tilletiales</taxon>
        <taxon>Tilletiaceae</taxon>
        <taxon>Tilletia</taxon>
    </lineage>
</organism>